<keyword evidence="2" id="KW-0732">Signal</keyword>
<dbReference type="Proteomes" id="UP000479190">
    <property type="component" value="Unassembled WGS sequence"/>
</dbReference>
<sequence>MKYVLILLSCAVAASQAQFPHHQFASNGPVQQAYNSAPPAPIGSDGSVVDTPEVAQAKAEHFAEYARAAARAAEDKSPESGAYHQQPQYSSQPGPGVRQAFAYHGPSPAQHQYSHAAPAPVVQYQQQPSYQHAQPSPAYQQQAHFGPEAKAYQISAGAKAPFQPAPLAADGTVVDTPEVAALKQARLQELADAEARAARYGNDEYSADNSEQYNPAQYQSAAPIPRPSYPGAPSGAPQTAYQAQPGFPSGLPASAFSGTGRSYQPSSPIYQTQPQAFAQQNYQQPQSYQSHSRFLRQQFYSVAIDTSVVCAEKMLYTSDGFIQVLSVYRRIPRVVVSSDSDFIQLLSTPVSYAQSSCCLPQRLYSGVIGLSPYTQSSRLLRQRFYSVAIDTSVSSGCLTCNDFIQELSVYRRIPRVVVSSDNDFIQLLSTQVSYAQNSCCLTSNDYIQELSVYRRIPRVVVSSDNDFIQLLSTQVLYAQNSCCLTSNDYIQELSVYRRIPRVVVSSNNDFIQWLSTPVSYAQSSCCLTCNDFIQELSVYCRIPRVVVSSDNYFIQWLSTPVSYAQSSCCLPQRLYSGVIGLSPYTQSSRPLRQQFYSVAIDILSYAQSSGCLTCNDFIQELSVYCRIPRVVVSSDNYFIQWLSTLVSYAQSSCCLPQRLYSGVIGLSPYTQSSRLLRQQFYSVAIDILSYAQSSCCLPQRLYSGVIGLSPYTQSSRLLQQRFYSAAIDTSVVCAEYSLPHLRHIFHFRKLSAIRVVRNLSNPSSFYFQIKLYSQIHQNWSTRSTKDNNLL</sequence>
<evidence type="ECO:0000256" key="2">
    <source>
        <dbReference type="SAM" id="SignalP"/>
    </source>
</evidence>
<evidence type="ECO:0000313" key="3">
    <source>
        <dbReference type="EMBL" id="CAB0031419.1"/>
    </source>
</evidence>
<accession>A0A6H5I8P9</accession>
<dbReference type="OrthoDB" id="7699232at2759"/>
<feature type="region of interest" description="Disordered" evidence="1">
    <location>
        <begin position="66"/>
        <end position="115"/>
    </location>
</feature>
<feature type="signal peptide" evidence="2">
    <location>
        <begin position="1"/>
        <end position="17"/>
    </location>
</feature>
<gene>
    <name evidence="3" type="ORF">TBRA_LOCUS3388</name>
</gene>
<dbReference type="AlphaFoldDB" id="A0A6H5I8P9"/>
<feature type="chain" id="PRO_5026102948" evidence="2">
    <location>
        <begin position="18"/>
        <end position="790"/>
    </location>
</feature>
<protein>
    <submittedName>
        <fullName evidence="3">Uncharacterized protein</fullName>
    </submittedName>
</protein>
<evidence type="ECO:0000256" key="1">
    <source>
        <dbReference type="SAM" id="MobiDB-lite"/>
    </source>
</evidence>
<keyword evidence="4" id="KW-1185">Reference proteome</keyword>
<evidence type="ECO:0000313" key="4">
    <source>
        <dbReference type="Proteomes" id="UP000479190"/>
    </source>
</evidence>
<feature type="region of interest" description="Disordered" evidence="1">
    <location>
        <begin position="220"/>
        <end position="244"/>
    </location>
</feature>
<feature type="compositionally biased region" description="Low complexity" evidence="1">
    <location>
        <begin position="85"/>
        <end position="96"/>
    </location>
</feature>
<dbReference type="EMBL" id="CADCXV010000645">
    <property type="protein sequence ID" value="CAB0031419.1"/>
    <property type="molecule type" value="Genomic_DNA"/>
</dbReference>
<proteinExistence type="predicted"/>
<reference evidence="3 4" key="1">
    <citation type="submission" date="2020-02" db="EMBL/GenBank/DDBJ databases">
        <authorList>
            <person name="Ferguson B K."/>
        </authorList>
    </citation>
    <scope>NUCLEOTIDE SEQUENCE [LARGE SCALE GENOMIC DNA]</scope>
</reference>
<name>A0A6H5I8P9_9HYME</name>
<organism evidence="3 4">
    <name type="scientific">Trichogramma brassicae</name>
    <dbReference type="NCBI Taxonomy" id="86971"/>
    <lineage>
        <taxon>Eukaryota</taxon>
        <taxon>Metazoa</taxon>
        <taxon>Ecdysozoa</taxon>
        <taxon>Arthropoda</taxon>
        <taxon>Hexapoda</taxon>
        <taxon>Insecta</taxon>
        <taxon>Pterygota</taxon>
        <taxon>Neoptera</taxon>
        <taxon>Endopterygota</taxon>
        <taxon>Hymenoptera</taxon>
        <taxon>Apocrita</taxon>
        <taxon>Proctotrupomorpha</taxon>
        <taxon>Chalcidoidea</taxon>
        <taxon>Trichogrammatidae</taxon>
        <taxon>Trichogramma</taxon>
    </lineage>
</organism>